<dbReference type="STRING" id="102285.A0A0R3TBF9"/>
<dbReference type="OrthoDB" id="6254546at2759"/>
<dbReference type="Gene3D" id="1.10.238.10">
    <property type="entry name" value="EF-hand"/>
    <property type="match status" value="1"/>
</dbReference>
<dbReference type="GO" id="GO:0005509">
    <property type="term" value="F:calcium ion binding"/>
    <property type="evidence" value="ECO:0007669"/>
    <property type="project" value="InterPro"/>
</dbReference>
<dbReference type="WBParaSite" id="HNAJ_0000439801-mRNA-1">
    <property type="protein sequence ID" value="HNAJ_0000439801-mRNA-1"/>
    <property type="gene ID" value="HNAJ_0000439801"/>
</dbReference>
<reference evidence="5" key="1">
    <citation type="submission" date="2017-02" db="UniProtKB">
        <authorList>
            <consortium name="WormBaseParasite"/>
        </authorList>
    </citation>
    <scope>IDENTIFICATION</scope>
</reference>
<dbReference type="InterPro" id="IPR011992">
    <property type="entry name" value="EF-hand-dom_pair"/>
</dbReference>
<evidence type="ECO:0000256" key="1">
    <source>
        <dbReference type="ARBA" id="ARBA00022737"/>
    </source>
</evidence>
<evidence type="ECO:0000313" key="5">
    <source>
        <dbReference type="WBParaSite" id="HNAJ_0000439801-mRNA-1"/>
    </source>
</evidence>
<evidence type="ECO:0000313" key="3">
    <source>
        <dbReference type="EMBL" id="VDO00256.1"/>
    </source>
</evidence>
<dbReference type="PANTHER" id="PTHR23048">
    <property type="entry name" value="MYOSIN LIGHT CHAIN 1, 3"/>
    <property type="match status" value="1"/>
</dbReference>
<dbReference type="PANTHER" id="PTHR23048:SF0">
    <property type="entry name" value="CALMODULIN LIKE 3"/>
    <property type="match status" value="1"/>
</dbReference>
<dbReference type="EMBL" id="UZAE01003056">
    <property type="protein sequence ID" value="VDO00256.1"/>
    <property type="molecule type" value="Genomic_DNA"/>
</dbReference>
<evidence type="ECO:0000259" key="2">
    <source>
        <dbReference type="PROSITE" id="PS50222"/>
    </source>
</evidence>
<feature type="domain" description="EF-hand" evidence="2">
    <location>
        <begin position="15"/>
        <end position="50"/>
    </location>
</feature>
<keyword evidence="1" id="KW-0677">Repeat</keyword>
<keyword evidence="4" id="KW-1185">Reference proteome</keyword>
<dbReference type="SUPFAM" id="SSF47473">
    <property type="entry name" value="EF-hand"/>
    <property type="match status" value="1"/>
</dbReference>
<dbReference type="GO" id="GO:0016460">
    <property type="term" value="C:myosin II complex"/>
    <property type="evidence" value="ECO:0007669"/>
    <property type="project" value="TreeGrafter"/>
</dbReference>
<dbReference type="Proteomes" id="UP000278807">
    <property type="component" value="Unassembled WGS sequence"/>
</dbReference>
<sequence length="131" mass="15164">MVLSKRNINFFFDAKQEDELKKAFDLLDGEGIGKIDSDDIFIVIRALAIHVTPFAISKLLKRYDPQRTGSLDFRAFLYIMEILIFSEFTDDEIRKSFEINCQQDSTSLQFDDLKRVAMQLNANICEEDLQG</sequence>
<dbReference type="PROSITE" id="PS50222">
    <property type="entry name" value="EF_HAND_2"/>
    <property type="match status" value="1"/>
</dbReference>
<protein>
    <submittedName>
        <fullName evidence="5">EF-hand domain-containing protein</fullName>
    </submittedName>
</protein>
<dbReference type="InterPro" id="IPR050230">
    <property type="entry name" value="CALM/Myosin/TropC-like"/>
</dbReference>
<gene>
    <name evidence="3" type="ORF">HNAJ_LOCUS4396</name>
</gene>
<reference evidence="3 4" key="2">
    <citation type="submission" date="2018-11" db="EMBL/GenBank/DDBJ databases">
        <authorList>
            <consortium name="Pathogen Informatics"/>
        </authorList>
    </citation>
    <scope>NUCLEOTIDE SEQUENCE [LARGE SCALE GENOMIC DNA]</scope>
</reference>
<dbReference type="AlphaFoldDB" id="A0A0R3TBF9"/>
<proteinExistence type="predicted"/>
<dbReference type="InterPro" id="IPR002048">
    <property type="entry name" value="EF_hand_dom"/>
</dbReference>
<accession>A0A0R3TBF9</accession>
<organism evidence="5">
    <name type="scientific">Rodentolepis nana</name>
    <name type="common">Dwarf tapeworm</name>
    <name type="synonym">Hymenolepis nana</name>
    <dbReference type="NCBI Taxonomy" id="102285"/>
    <lineage>
        <taxon>Eukaryota</taxon>
        <taxon>Metazoa</taxon>
        <taxon>Spiralia</taxon>
        <taxon>Lophotrochozoa</taxon>
        <taxon>Platyhelminthes</taxon>
        <taxon>Cestoda</taxon>
        <taxon>Eucestoda</taxon>
        <taxon>Cyclophyllidea</taxon>
        <taxon>Hymenolepididae</taxon>
        <taxon>Rodentolepis</taxon>
    </lineage>
</organism>
<evidence type="ECO:0000313" key="4">
    <source>
        <dbReference type="Proteomes" id="UP000278807"/>
    </source>
</evidence>
<name>A0A0R3TBF9_RODNA</name>